<feature type="region of interest" description="Disordered" evidence="1">
    <location>
        <begin position="132"/>
        <end position="154"/>
    </location>
</feature>
<proteinExistence type="predicted"/>
<sequence>MKKLLLLFAASLALLSQSAQAAGHPTAPADTLMGHSRMVRRMSNEMCTALNADHTTNFQALTQEQAIAYIQKLLMPALMSDSTSLMKMAQLGALQNITPQDIGRQVGQDAFLMLRRDCPAVLPLANRFVQQPAAAPAPAADPKRKPAARPAGKK</sequence>
<feature type="chain" id="PRO_5047030453" description="Secreted protein" evidence="2">
    <location>
        <begin position="22"/>
        <end position="154"/>
    </location>
</feature>
<accession>A0ABW4QWF9</accession>
<dbReference type="RefSeq" id="WP_382315220.1">
    <property type="nucleotide sequence ID" value="NZ_JBHUFD010000005.1"/>
</dbReference>
<feature type="signal peptide" evidence="2">
    <location>
        <begin position="1"/>
        <end position="21"/>
    </location>
</feature>
<name>A0ABW4QWF9_9BACT</name>
<evidence type="ECO:0000256" key="2">
    <source>
        <dbReference type="SAM" id="SignalP"/>
    </source>
</evidence>
<keyword evidence="2" id="KW-0732">Signal</keyword>
<evidence type="ECO:0008006" key="5">
    <source>
        <dbReference type="Google" id="ProtNLM"/>
    </source>
</evidence>
<feature type="compositionally biased region" description="Basic residues" evidence="1">
    <location>
        <begin position="145"/>
        <end position="154"/>
    </location>
</feature>
<protein>
    <recommendedName>
        <fullName evidence="5">Secreted protein</fullName>
    </recommendedName>
</protein>
<evidence type="ECO:0000313" key="4">
    <source>
        <dbReference type="Proteomes" id="UP001597197"/>
    </source>
</evidence>
<comment type="caution">
    <text evidence="3">The sequence shown here is derived from an EMBL/GenBank/DDBJ whole genome shotgun (WGS) entry which is preliminary data.</text>
</comment>
<gene>
    <name evidence="3" type="ORF">ACFSDX_15820</name>
</gene>
<dbReference type="Proteomes" id="UP001597197">
    <property type="component" value="Unassembled WGS sequence"/>
</dbReference>
<evidence type="ECO:0000313" key="3">
    <source>
        <dbReference type="EMBL" id="MFD1873913.1"/>
    </source>
</evidence>
<organism evidence="3 4">
    <name type="scientific">Hymenobacter bucti</name>
    <dbReference type="NCBI Taxonomy" id="1844114"/>
    <lineage>
        <taxon>Bacteria</taxon>
        <taxon>Pseudomonadati</taxon>
        <taxon>Bacteroidota</taxon>
        <taxon>Cytophagia</taxon>
        <taxon>Cytophagales</taxon>
        <taxon>Hymenobacteraceae</taxon>
        <taxon>Hymenobacter</taxon>
    </lineage>
</organism>
<keyword evidence="4" id="KW-1185">Reference proteome</keyword>
<dbReference type="EMBL" id="JBHUFD010000005">
    <property type="protein sequence ID" value="MFD1873913.1"/>
    <property type="molecule type" value="Genomic_DNA"/>
</dbReference>
<reference evidence="4" key="1">
    <citation type="journal article" date="2019" name="Int. J. Syst. Evol. Microbiol.">
        <title>The Global Catalogue of Microorganisms (GCM) 10K type strain sequencing project: providing services to taxonomists for standard genome sequencing and annotation.</title>
        <authorList>
            <consortium name="The Broad Institute Genomics Platform"/>
            <consortium name="The Broad Institute Genome Sequencing Center for Infectious Disease"/>
            <person name="Wu L."/>
            <person name="Ma J."/>
        </authorList>
    </citation>
    <scope>NUCLEOTIDE SEQUENCE [LARGE SCALE GENOMIC DNA]</scope>
    <source>
        <strain evidence="4">CGMCC 1.15795</strain>
    </source>
</reference>
<evidence type="ECO:0000256" key="1">
    <source>
        <dbReference type="SAM" id="MobiDB-lite"/>
    </source>
</evidence>